<evidence type="ECO:0000256" key="4">
    <source>
        <dbReference type="ARBA" id="ARBA00022989"/>
    </source>
</evidence>
<feature type="transmembrane region" description="Helical" evidence="6">
    <location>
        <begin position="42"/>
        <end position="66"/>
    </location>
</feature>
<dbReference type="PANTHER" id="PTHR30250">
    <property type="entry name" value="PST FAMILY PREDICTED COLANIC ACID TRANSPORTER"/>
    <property type="match status" value="1"/>
</dbReference>
<evidence type="ECO:0000256" key="6">
    <source>
        <dbReference type="SAM" id="Phobius"/>
    </source>
</evidence>
<keyword evidence="2" id="KW-1003">Cell membrane</keyword>
<feature type="transmembrane region" description="Helical" evidence="6">
    <location>
        <begin position="227"/>
        <end position="246"/>
    </location>
</feature>
<dbReference type="InterPro" id="IPR002797">
    <property type="entry name" value="Polysacc_synth"/>
</dbReference>
<evidence type="ECO:0000256" key="1">
    <source>
        <dbReference type="ARBA" id="ARBA00004651"/>
    </source>
</evidence>
<feature type="transmembrane region" description="Helical" evidence="6">
    <location>
        <begin position="87"/>
        <end position="110"/>
    </location>
</feature>
<dbReference type="EMBL" id="VWSG01000005">
    <property type="protein sequence ID" value="KAA5535298.1"/>
    <property type="molecule type" value="Genomic_DNA"/>
</dbReference>
<reference evidence="7 8" key="1">
    <citation type="submission" date="2019-09" db="EMBL/GenBank/DDBJ databases">
        <title>Genome sequence and assembly of Flavobacterium sp.</title>
        <authorList>
            <person name="Chhetri G."/>
        </authorList>
    </citation>
    <scope>NUCLEOTIDE SEQUENCE [LARGE SCALE GENOMIC DNA]</scope>
    <source>
        <strain evidence="7 8">SNL9</strain>
    </source>
</reference>
<dbReference type="Pfam" id="PF01943">
    <property type="entry name" value="Polysacc_synt"/>
    <property type="match status" value="1"/>
</dbReference>
<dbReference type="GO" id="GO:0005886">
    <property type="term" value="C:plasma membrane"/>
    <property type="evidence" value="ECO:0007669"/>
    <property type="project" value="UniProtKB-SubCell"/>
</dbReference>
<feature type="transmembrane region" description="Helical" evidence="6">
    <location>
        <begin position="340"/>
        <end position="362"/>
    </location>
</feature>
<name>A0A5M6CJ93_9FLAO</name>
<feature type="transmembrane region" description="Helical" evidence="6">
    <location>
        <begin position="258"/>
        <end position="281"/>
    </location>
</feature>
<sequence>MSDSNYKSLFKATGLFGIVELIRILLRVIVNMFASKFLGPVGVGLIGFVENTTQLIISLTSFGLNFTGIREIASNKLSNELQSSIKFINLFSLATGFLAAIISILFSTYLSRGTFGTDKYSIWFVCLAVYFVCTSFVQSRTIILEGLQEIKKLLVLNIITNVINVVIIISCYYLYNIQGIILSMILTSVINMMFFWRGTKKYNISSVKIPKEELKNNFKRFTKSGSLLALNTCIGLSGYLLIRYYLKPIDEGVVLGYYHVGNILMVSYVGILFIGINKFYFPKLTQSLKTDNKFEINKLINNQLELCLIILMPAIFLLYFLGDIFIKLLFSVNFLPVYEILIFGLVSIFFRGFNYIVGYIILSHNNFKQYFYINSISDIFNILFTIVFYKYIGLYGIGLAITINYILSAIYTYYFAKINYSFNLDKQSKKLLLFTIISCLIIILCYFYFNELAYRVSTVLFFILSIIYSGFKLDKYLLNELLIRKIKSVLNK</sequence>
<keyword evidence="8" id="KW-1185">Reference proteome</keyword>
<evidence type="ECO:0000313" key="8">
    <source>
        <dbReference type="Proteomes" id="UP000325141"/>
    </source>
</evidence>
<keyword evidence="3 6" id="KW-0812">Transmembrane</keyword>
<gene>
    <name evidence="7" type="ORF">F0460_08250</name>
</gene>
<feature type="transmembrane region" description="Helical" evidence="6">
    <location>
        <begin position="122"/>
        <end position="142"/>
    </location>
</feature>
<feature type="transmembrane region" description="Helical" evidence="6">
    <location>
        <begin position="154"/>
        <end position="175"/>
    </location>
</feature>
<accession>A0A5M6CJ93</accession>
<feature type="transmembrane region" description="Helical" evidence="6">
    <location>
        <begin position="369"/>
        <end position="389"/>
    </location>
</feature>
<dbReference type="InterPro" id="IPR050833">
    <property type="entry name" value="Poly_Biosynth_Transport"/>
</dbReference>
<comment type="caution">
    <text evidence="7">The sequence shown here is derived from an EMBL/GenBank/DDBJ whole genome shotgun (WGS) entry which is preliminary data.</text>
</comment>
<feature type="transmembrane region" description="Helical" evidence="6">
    <location>
        <begin position="455"/>
        <end position="471"/>
    </location>
</feature>
<proteinExistence type="predicted"/>
<dbReference type="RefSeq" id="WP_150012126.1">
    <property type="nucleotide sequence ID" value="NZ_VWSG01000005.1"/>
</dbReference>
<evidence type="ECO:0000256" key="5">
    <source>
        <dbReference type="ARBA" id="ARBA00023136"/>
    </source>
</evidence>
<keyword evidence="5 6" id="KW-0472">Membrane</keyword>
<feature type="transmembrane region" description="Helical" evidence="6">
    <location>
        <begin position="181"/>
        <end position="198"/>
    </location>
</feature>
<dbReference type="AlphaFoldDB" id="A0A5M6CJ93"/>
<dbReference type="Proteomes" id="UP000325141">
    <property type="component" value="Unassembled WGS sequence"/>
</dbReference>
<protein>
    <submittedName>
        <fullName evidence="7">Oligosaccharide flippase family protein</fullName>
    </submittedName>
</protein>
<keyword evidence="4 6" id="KW-1133">Transmembrane helix</keyword>
<evidence type="ECO:0000313" key="7">
    <source>
        <dbReference type="EMBL" id="KAA5535298.1"/>
    </source>
</evidence>
<feature type="transmembrane region" description="Helical" evidence="6">
    <location>
        <begin position="12"/>
        <end position="30"/>
    </location>
</feature>
<feature type="transmembrane region" description="Helical" evidence="6">
    <location>
        <begin position="302"/>
        <end position="320"/>
    </location>
</feature>
<comment type="subcellular location">
    <subcellularLocation>
        <location evidence="1">Cell membrane</location>
        <topology evidence="1">Multi-pass membrane protein</topology>
    </subcellularLocation>
</comment>
<organism evidence="7 8">
    <name type="scientific">Paenimyroides baculatum</name>
    <dbReference type="NCBI Taxonomy" id="2608000"/>
    <lineage>
        <taxon>Bacteria</taxon>
        <taxon>Pseudomonadati</taxon>
        <taxon>Bacteroidota</taxon>
        <taxon>Flavobacteriia</taxon>
        <taxon>Flavobacteriales</taxon>
        <taxon>Flavobacteriaceae</taxon>
        <taxon>Paenimyroides</taxon>
    </lineage>
</organism>
<feature type="transmembrane region" description="Helical" evidence="6">
    <location>
        <begin position="395"/>
        <end position="416"/>
    </location>
</feature>
<evidence type="ECO:0000256" key="2">
    <source>
        <dbReference type="ARBA" id="ARBA00022475"/>
    </source>
</evidence>
<dbReference type="PANTHER" id="PTHR30250:SF11">
    <property type="entry name" value="O-ANTIGEN TRANSPORTER-RELATED"/>
    <property type="match status" value="1"/>
</dbReference>
<feature type="transmembrane region" description="Helical" evidence="6">
    <location>
        <begin position="431"/>
        <end position="449"/>
    </location>
</feature>
<evidence type="ECO:0000256" key="3">
    <source>
        <dbReference type="ARBA" id="ARBA00022692"/>
    </source>
</evidence>